<dbReference type="InterPro" id="IPR001054">
    <property type="entry name" value="A/G_cyclase"/>
</dbReference>
<comment type="caution">
    <text evidence="10">The sequence shown here is derived from an EMBL/GenBank/DDBJ whole genome shotgun (WGS) entry which is preliminary data.</text>
</comment>
<keyword evidence="11" id="KW-1185">Reference proteome</keyword>
<feature type="region of interest" description="Disordered" evidence="8">
    <location>
        <begin position="668"/>
        <end position="691"/>
    </location>
</feature>
<feature type="domain" description="Guanylate cyclase" evidence="9">
    <location>
        <begin position="1132"/>
        <end position="1275"/>
    </location>
</feature>
<dbReference type="PANTHER" id="PTHR11920:SF335">
    <property type="entry name" value="GUANYLATE CYCLASE"/>
    <property type="match status" value="1"/>
</dbReference>
<dbReference type="CDD" id="cd07302">
    <property type="entry name" value="CHD"/>
    <property type="match status" value="1"/>
</dbReference>
<dbReference type="PROSITE" id="PS50125">
    <property type="entry name" value="GUANYLATE_CYCLASE_2"/>
    <property type="match status" value="1"/>
</dbReference>
<dbReference type="GO" id="GO:0035556">
    <property type="term" value="P:intracellular signal transduction"/>
    <property type="evidence" value="ECO:0007669"/>
    <property type="project" value="InterPro"/>
</dbReference>
<proteinExistence type="inferred from homology"/>
<dbReference type="PROSITE" id="PS00452">
    <property type="entry name" value="GUANYLATE_CYCLASE_1"/>
    <property type="match status" value="1"/>
</dbReference>
<keyword evidence="5" id="KW-0472">Membrane</keyword>
<dbReference type="PANTHER" id="PTHR11920">
    <property type="entry name" value="GUANYLYL CYCLASE"/>
    <property type="match status" value="1"/>
</dbReference>
<evidence type="ECO:0000256" key="4">
    <source>
        <dbReference type="ARBA" id="ARBA00022989"/>
    </source>
</evidence>
<sequence length="1477" mass="154643">MIAFLTDCFVQNRKNGYKRCDSRRRSPNNPPQHLTAEELSTVEPTTTGCRWPSSKHNENPNSSVYTQDFGGASIPAQRCTAAQASALAPGQANSTDEAILRARDAMVVNSSPAMITILTKDGTVLYQNRQSKAYFGDRSTATPFDLETRSLLTAVFELEPQKLIHMSEEIKLPGGSGRWKGILRVPVSLNAAKGSTTAADSAAAAFVRADDSHLCGCESGFQVPSATGGLAAAMTGAGFTAGRNSFPRGQGKIAIYLESPPPKWPDEGGRDKRHPGFAEDARGGGGTGTCEDICGMGGLTGGWMLGHDADTAPHSLLCLDEDAELAMAGLDGSLGQRAGYAATDNVGAAPAAFTSPPCMRWSETAPAAACLAATTAAATAVATATTAITDGHSSLILAHSMSYSRQRWIDPTAAFDSRPSAQRPRTAHGYSLGINSNGGGGCCRRLLYCAHSAASVPSACNGAAPKPPRPGSTIPSQRCPQLCSPQRRMGSSLLVPNSSNPVGEAPGAVNDPLATSSFATLLITSQGTQGSLAGDIARTGTTAPVVPLARCNHHHHQCDQQNSSKVRGNDGDAVVASHVVETLPSIYGSAPTVSCCRSPRPYQSTVSSRSLHSSMDSRVACMATSSPRNDPLAGRTPSALGSRSPRPPPTLPRSLAFAMSLGTSPLATVAGGSGWKPQHTSPRQRSMVGSSSITAALATDPMSCTASKNGFSWSVNGRYDGVGTGEKCFPPPAVAVTKVMPQLPPPQLPTVQSTPCRPVTPMTTAHPFACLLNSPGCAGSAGVDDTRTELCNSGGVLLLDRLLLPQPTSPQGLWTQPALETTNLGVSKTGRSYSRATVPFGGVMAAMPAVLRCVRGLRRNAAMGEATGARVTDRRRTVSSTLILECDTTTGASGASVTAPPERPLQAVLAAGPGLGLVLDSSPAVPQGVSKRVVGPQPAPPSSPPPLRMSPLQQPYDMRTPSPQQLQGRGTGQQHQQQQYQELEEPVAVEEKWCRGMERWHECWAVSALDPLTGSEVIVLTQSDITAKVIAERHLALVMETEHRLVEQLFPRHILQYITEEWTAAHHTEKGQVEAGAGGGGGAGGGAGGGGAGYVPGTDSSRGPGCSAGGSLRWRPVVRDCNALATWHPEVTLLFADIQGFTSICEKIDPQQVMMMLNQLYSRYDAMLDKYGVYKVETIGDCYFVAGGLIHEDEDGMAAVRQGDSTEDPLHAEKIFMFAKAMFSAAREVVMPTTGQPVQIRIGLHTGPVVSGVVGTRMPRFCLFGDTVNTASRMESTGVPGAIHASEATYNRLSKSDQWETTGGIEVKGKGFMQTYLWRPCSTIAGAEDTASAANAGDAAIAADITTVPADPNVPADAANLSTSASRRDEKEVESYTQTRPLAAAALPPVPAQHANGSKGHGAANVPYSLGLTNPALDRNRVPFPVTQILDSSGAIWQQVYGESSIRDDLVAQAHCSGCSGASNGRLTEPSFSGLPT</sequence>
<reference evidence="10" key="1">
    <citation type="journal article" date="2021" name="Proc. Natl. Acad. Sci. U.S.A.">
        <title>Three genomes in the algal genus Volvox reveal the fate of a haploid sex-determining region after a transition to homothallism.</title>
        <authorList>
            <person name="Yamamoto K."/>
            <person name="Hamaji T."/>
            <person name="Kawai-Toyooka H."/>
            <person name="Matsuzaki R."/>
            <person name="Takahashi F."/>
            <person name="Nishimura Y."/>
            <person name="Kawachi M."/>
            <person name="Noguchi H."/>
            <person name="Minakuchi Y."/>
            <person name="Umen J.G."/>
            <person name="Toyoda A."/>
            <person name="Nozaki H."/>
        </authorList>
    </citation>
    <scope>NUCLEOTIDE SEQUENCE</scope>
    <source>
        <strain evidence="10">NIES-3780</strain>
    </source>
</reference>
<keyword evidence="3" id="KW-0547">Nucleotide-binding</keyword>
<dbReference type="SUPFAM" id="SSF55073">
    <property type="entry name" value="Nucleotide cyclase"/>
    <property type="match status" value="1"/>
</dbReference>
<evidence type="ECO:0000313" key="11">
    <source>
        <dbReference type="Proteomes" id="UP000747399"/>
    </source>
</evidence>
<evidence type="ECO:0000256" key="1">
    <source>
        <dbReference type="ARBA" id="ARBA00004370"/>
    </source>
</evidence>
<accession>A0A8J4BGJ0</accession>
<dbReference type="Proteomes" id="UP000747399">
    <property type="component" value="Unassembled WGS sequence"/>
</dbReference>
<dbReference type="InterPro" id="IPR018297">
    <property type="entry name" value="A/G_cyclase_CS"/>
</dbReference>
<organism evidence="10 11">
    <name type="scientific">Volvox africanus</name>
    <dbReference type="NCBI Taxonomy" id="51714"/>
    <lineage>
        <taxon>Eukaryota</taxon>
        <taxon>Viridiplantae</taxon>
        <taxon>Chlorophyta</taxon>
        <taxon>core chlorophytes</taxon>
        <taxon>Chlorophyceae</taxon>
        <taxon>CS clade</taxon>
        <taxon>Chlamydomonadales</taxon>
        <taxon>Volvocaceae</taxon>
        <taxon>Volvox</taxon>
    </lineage>
</organism>
<feature type="region of interest" description="Disordered" evidence="8">
    <location>
        <begin position="40"/>
        <end position="61"/>
    </location>
</feature>
<evidence type="ECO:0000256" key="8">
    <source>
        <dbReference type="SAM" id="MobiDB-lite"/>
    </source>
</evidence>
<keyword evidence="6 7" id="KW-0456">Lyase</keyword>
<feature type="region of interest" description="Disordered" evidence="8">
    <location>
        <begin position="926"/>
        <end position="983"/>
    </location>
</feature>
<dbReference type="GO" id="GO:0004016">
    <property type="term" value="F:adenylate cyclase activity"/>
    <property type="evidence" value="ECO:0007669"/>
    <property type="project" value="TreeGrafter"/>
</dbReference>
<keyword evidence="2" id="KW-0812">Transmembrane</keyword>
<dbReference type="SMART" id="SM00044">
    <property type="entry name" value="CYCc"/>
    <property type="match status" value="1"/>
</dbReference>
<gene>
    <name evidence="10" type="ORF">Vafri_15263</name>
</gene>
<name>A0A8J4BGJ0_9CHLO</name>
<evidence type="ECO:0000259" key="9">
    <source>
        <dbReference type="PROSITE" id="PS50125"/>
    </source>
</evidence>
<evidence type="ECO:0000256" key="7">
    <source>
        <dbReference type="RuleBase" id="RU000405"/>
    </source>
</evidence>
<dbReference type="GO" id="GO:0001653">
    <property type="term" value="F:peptide receptor activity"/>
    <property type="evidence" value="ECO:0007669"/>
    <property type="project" value="TreeGrafter"/>
</dbReference>
<comment type="similarity">
    <text evidence="7">Belongs to the adenylyl cyclase class-4/guanylyl cyclase family.</text>
</comment>
<protein>
    <recommendedName>
        <fullName evidence="9">Guanylate cyclase domain-containing protein</fullName>
    </recommendedName>
</protein>
<dbReference type="EMBL" id="BNCO01000041">
    <property type="protein sequence ID" value="GIL60734.1"/>
    <property type="molecule type" value="Genomic_DNA"/>
</dbReference>
<dbReference type="GO" id="GO:0007168">
    <property type="term" value="P:receptor guanylyl cyclase signaling pathway"/>
    <property type="evidence" value="ECO:0007669"/>
    <property type="project" value="TreeGrafter"/>
</dbReference>
<keyword evidence="4" id="KW-1133">Transmembrane helix</keyword>
<feature type="compositionally biased region" description="Low complexity" evidence="8">
    <location>
        <begin position="607"/>
        <end position="617"/>
    </location>
</feature>
<dbReference type="InterPro" id="IPR050401">
    <property type="entry name" value="Cyclic_nucleotide_synthase"/>
</dbReference>
<dbReference type="Gene3D" id="3.30.70.1230">
    <property type="entry name" value="Nucleotide cyclase"/>
    <property type="match status" value="1"/>
</dbReference>
<feature type="region of interest" description="Disordered" evidence="8">
    <location>
        <begin position="459"/>
        <end position="482"/>
    </location>
</feature>
<dbReference type="GO" id="GO:0005886">
    <property type="term" value="C:plasma membrane"/>
    <property type="evidence" value="ECO:0007669"/>
    <property type="project" value="TreeGrafter"/>
</dbReference>
<evidence type="ECO:0000256" key="3">
    <source>
        <dbReference type="ARBA" id="ARBA00022741"/>
    </source>
</evidence>
<dbReference type="InterPro" id="IPR029787">
    <property type="entry name" value="Nucleotide_cyclase"/>
</dbReference>
<feature type="region of interest" description="Disordered" evidence="8">
    <location>
        <begin position="604"/>
        <end position="654"/>
    </location>
</feature>
<dbReference type="GO" id="GO:0004383">
    <property type="term" value="F:guanylate cyclase activity"/>
    <property type="evidence" value="ECO:0007669"/>
    <property type="project" value="TreeGrafter"/>
</dbReference>
<feature type="compositionally biased region" description="Polar residues" evidence="8">
    <location>
        <begin position="678"/>
        <end position="691"/>
    </location>
</feature>
<evidence type="ECO:0000256" key="5">
    <source>
        <dbReference type="ARBA" id="ARBA00023136"/>
    </source>
</evidence>
<evidence type="ECO:0000256" key="6">
    <source>
        <dbReference type="ARBA" id="ARBA00023239"/>
    </source>
</evidence>
<dbReference type="Pfam" id="PF00211">
    <property type="entry name" value="Guanylate_cyc"/>
    <property type="match status" value="1"/>
</dbReference>
<evidence type="ECO:0000256" key="2">
    <source>
        <dbReference type="ARBA" id="ARBA00022692"/>
    </source>
</evidence>
<feature type="compositionally biased region" description="Low complexity" evidence="8">
    <location>
        <begin position="964"/>
        <end position="981"/>
    </location>
</feature>
<evidence type="ECO:0000313" key="10">
    <source>
        <dbReference type="EMBL" id="GIL60734.1"/>
    </source>
</evidence>
<feature type="compositionally biased region" description="Pro residues" evidence="8">
    <location>
        <begin position="937"/>
        <end position="948"/>
    </location>
</feature>
<dbReference type="GO" id="GO:0000166">
    <property type="term" value="F:nucleotide binding"/>
    <property type="evidence" value="ECO:0007669"/>
    <property type="project" value="UniProtKB-KW"/>
</dbReference>
<comment type="subcellular location">
    <subcellularLocation>
        <location evidence="1">Membrane</location>
    </subcellularLocation>
</comment>